<evidence type="ECO:0000313" key="2">
    <source>
        <dbReference type="Proteomes" id="UP000694569"/>
    </source>
</evidence>
<dbReference type="AlphaFoldDB" id="A0A8C5MQ12"/>
<keyword evidence="2" id="KW-1185">Reference proteome</keyword>
<accession>A0A8C5MQ12</accession>
<organism evidence="1 2">
    <name type="scientific">Leptobrachium leishanense</name>
    <name type="common">Leishan spiny toad</name>
    <dbReference type="NCBI Taxonomy" id="445787"/>
    <lineage>
        <taxon>Eukaryota</taxon>
        <taxon>Metazoa</taxon>
        <taxon>Chordata</taxon>
        <taxon>Craniata</taxon>
        <taxon>Vertebrata</taxon>
        <taxon>Euteleostomi</taxon>
        <taxon>Amphibia</taxon>
        <taxon>Batrachia</taxon>
        <taxon>Anura</taxon>
        <taxon>Pelobatoidea</taxon>
        <taxon>Megophryidae</taxon>
        <taxon>Leptobrachium</taxon>
    </lineage>
</organism>
<sequence length="161" mass="16968">TSSLVFLDHSLDFTMFPPLPCPDSLRLPSSAVSRSLSPLCRVPIPQSPLLYPDPSAPSAVSRSLSPLCRVPIPQSPLPSPSAVCVPIPHPLCRLPIPQSPLPSSDPSVPSAVFRSLSPLCRLPIPQSPLPCPDPSVPSAVPTLSVPLCPVFHAFLQPLAEA</sequence>
<dbReference type="Ensembl" id="ENSLLET00000017886.1">
    <property type="protein sequence ID" value="ENSLLEP00000017234.1"/>
    <property type="gene ID" value="ENSLLEG00000010926.1"/>
</dbReference>
<reference evidence="1" key="1">
    <citation type="submission" date="2025-08" db="UniProtKB">
        <authorList>
            <consortium name="Ensembl"/>
        </authorList>
    </citation>
    <scope>IDENTIFICATION</scope>
</reference>
<protein>
    <submittedName>
        <fullName evidence="1">Uncharacterized protein</fullName>
    </submittedName>
</protein>
<name>A0A8C5MQ12_9ANUR</name>
<evidence type="ECO:0000313" key="1">
    <source>
        <dbReference type="Ensembl" id="ENSLLEP00000017234.1"/>
    </source>
</evidence>
<reference evidence="1" key="2">
    <citation type="submission" date="2025-09" db="UniProtKB">
        <authorList>
            <consortium name="Ensembl"/>
        </authorList>
    </citation>
    <scope>IDENTIFICATION</scope>
</reference>
<dbReference type="Proteomes" id="UP000694569">
    <property type="component" value="Unplaced"/>
</dbReference>
<proteinExistence type="predicted"/>